<dbReference type="Proteomes" id="UP000694891">
    <property type="component" value="Unplaced"/>
</dbReference>
<feature type="compositionally biased region" description="Polar residues" evidence="1">
    <location>
        <begin position="149"/>
        <end position="180"/>
    </location>
</feature>
<dbReference type="CTD" id="80178"/>
<feature type="compositionally biased region" description="Low complexity" evidence="1">
    <location>
        <begin position="225"/>
        <end position="236"/>
    </location>
</feature>
<feature type="region of interest" description="Disordered" evidence="1">
    <location>
        <begin position="76"/>
        <end position="212"/>
    </location>
</feature>
<feature type="region of interest" description="Disordered" evidence="1">
    <location>
        <begin position="341"/>
        <end position="360"/>
    </location>
</feature>
<dbReference type="AlphaFoldDB" id="A0A9Y4K3N9"/>
<feature type="compositionally biased region" description="Polar residues" evidence="1">
    <location>
        <begin position="104"/>
        <end position="114"/>
    </location>
</feature>
<sequence length="504" mass="55010">MSLLSSVEQVVKLYKAEQTKINDSVEVYRELLRSLTPQPKMSSEESELTEDAATDTDASPGEKEDIELLERALQKALRVRTGSEPSKKDSGGNKLSGARKEHSISSVTPVNATHSCAAAKGSQPTSMKSAFKSANLDRKRHKKLGLCSALNSRPSASSNPGQSKSTHNKNLIQSHPSSSAEAAHQQAFRKLQQAASASGSPPHMSASLSKSKTVGSSLLSGADLSRAASVSTPSSSNTEPCPHRSGAGGVLQQNGSPCEQAVKWKSLRSKQNRLWDKVTALQRKPVPGRSHFMERMRALVSFLFLVSPVKFPTEWPSGRPNQTRALLDRLTHRGHELTLLSQEKEAQSRRTKETATESGGWEKEYDSCMVLERLQQTTAELQTSADQVKREWKAWDRWRPEGGCLCPTGASGVWGDGITAPLPLTVTYTTEAELQELEKLRMRVALLQQEIHLEQVLLDSLSPQLSSTAPGPKCLNPSVLRDMYSLLAEGGQRFPAIVLDSEPD</sequence>
<proteinExistence type="predicted"/>
<protein>
    <submittedName>
        <fullName evidence="3">Uncharacterized protein C16orf59 homolog isoform X1</fullName>
    </submittedName>
</protein>
<reference evidence="3" key="1">
    <citation type="submission" date="2025-08" db="UniProtKB">
        <authorList>
            <consortium name="RefSeq"/>
        </authorList>
    </citation>
    <scope>IDENTIFICATION</scope>
</reference>
<gene>
    <name evidence="3" type="primary">tedc2</name>
</gene>
<evidence type="ECO:0000256" key="1">
    <source>
        <dbReference type="SAM" id="MobiDB-lite"/>
    </source>
</evidence>
<feature type="region of interest" description="Disordered" evidence="1">
    <location>
        <begin position="225"/>
        <end position="254"/>
    </location>
</feature>
<feature type="compositionally biased region" description="Acidic residues" evidence="1">
    <location>
        <begin position="44"/>
        <end position="54"/>
    </location>
</feature>
<dbReference type="RefSeq" id="XP_008281986.1">
    <property type="nucleotide sequence ID" value="XM_008283764.1"/>
</dbReference>
<dbReference type="Pfam" id="PF15764">
    <property type="entry name" value="DUF4693"/>
    <property type="match status" value="1"/>
</dbReference>
<dbReference type="PANTHER" id="PTHR14870">
    <property type="entry name" value="TUBULIN EPSILON AND DELTA COMPLEX PROTEIN 2"/>
    <property type="match status" value="1"/>
</dbReference>
<dbReference type="PANTHER" id="PTHR14870:SF1">
    <property type="entry name" value="TUBULIN EPSILON AND DELTA COMPLEX PROTEIN 2"/>
    <property type="match status" value="1"/>
</dbReference>
<evidence type="ECO:0000313" key="3">
    <source>
        <dbReference type="RefSeq" id="XP_008281986.1"/>
    </source>
</evidence>
<evidence type="ECO:0000313" key="2">
    <source>
        <dbReference type="Proteomes" id="UP000694891"/>
    </source>
</evidence>
<keyword evidence="2" id="KW-1185">Reference proteome</keyword>
<name>A0A9Y4K3N9_9TELE</name>
<dbReference type="InterPro" id="IPR031518">
    <property type="entry name" value="DUF4693"/>
</dbReference>
<feature type="region of interest" description="Disordered" evidence="1">
    <location>
        <begin position="35"/>
        <end position="64"/>
    </location>
</feature>
<accession>A0A9Y4K3N9</accession>
<organism evidence="2 3">
    <name type="scientific">Stegastes partitus</name>
    <name type="common">bicolor damselfish</name>
    <dbReference type="NCBI Taxonomy" id="144197"/>
    <lineage>
        <taxon>Eukaryota</taxon>
        <taxon>Metazoa</taxon>
        <taxon>Chordata</taxon>
        <taxon>Craniata</taxon>
        <taxon>Vertebrata</taxon>
        <taxon>Euteleostomi</taxon>
        <taxon>Actinopterygii</taxon>
        <taxon>Neopterygii</taxon>
        <taxon>Teleostei</taxon>
        <taxon>Neoteleostei</taxon>
        <taxon>Acanthomorphata</taxon>
        <taxon>Ovalentaria</taxon>
        <taxon>Pomacentridae</taxon>
        <taxon>Stegastes</taxon>
    </lineage>
</organism>